<keyword evidence="4" id="KW-1185">Reference proteome</keyword>
<reference evidence="3" key="2">
    <citation type="submission" date="2023-06" db="EMBL/GenBank/DDBJ databases">
        <authorList>
            <consortium name="Lawrence Berkeley National Laboratory"/>
            <person name="Haridas S."/>
            <person name="Hensen N."/>
            <person name="Bonometti L."/>
            <person name="Westerberg I."/>
            <person name="Brannstrom I.O."/>
            <person name="Guillou S."/>
            <person name="Cros-Aarteil S."/>
            <person name="Calhoun S."/>
            <person name="Kuo A."/>
            <person name="Mondo S."/>
            <person name="Pangilinan J."/>
            <person name="Riley R."/>
            <person name="Labutti K."/>
            <person name="Andreopoulos B."/>
            <person name="Lipzen A."/>
            <person name="Chen C."/>
            <person name="Yanf M."/>
            <person name="Daum C."/>
            <person name="Ng V."/>
            <person name="Clum A."/>
            <person name="Steindorff A."/>
            <person name="Ohm R."/>
            <person name="Martin F."/>
            <person name="Silar P."/>
            <person name="Natvig D."/>
            <person name="Lalanne C."/>
            <person name="Gautier V."/>
            <person name="Ament-Velasquez S.L."/>
            <person name="Kruys A."/>
            <person name="Hutchinson M.I."/>
            <person name="Powell A.J."/>
            <person name="Barry K."/>
            <person name="Miller A.N."/>
            <person name="Grigoriev I.V."/>
            <person name="Debuchy R."/>
            <person name="Gladieux P."/>
            <person name="Thoren M.H."/>
            <person name="Johannesson H."/>
        </authorList>
    </citation>
    <scope>NUCLEOTIDE SEQUENCE</scope>
    <source>
        <strain evidence="3">SMH4131-1</strain>
    </source>
</reference>
<keyword evidence="2" id="KW-0472">Membrane</keyword>
<proteinExistence type="predicted"/>
<protein>
    <submittedName>
        <fullName evidence="3">Uncharacterized protein</fullName>
    </submittedName>
</protein>
<feature type="transmembrane region" description="Helical" evidence="2">
    <location>
        <begin position="66"/>
        <end position="82"/>
    </location>
</feature>
<organism evidence="3 4">
    <name type="scientific">Cercophora scortea</name>
    <dbReference type="NCBI Taxonomy" id="314031"/>
    <lineage>
        <taxon>Eukaryota</taxon>
        <taxon>Fungi</taxon>
        <taxon>Dikarya</taxon>
        <taxon>Ascomycota</taxon>
        <taxon>Pezizomycotina</taxon>
        <taxon>Sordariomycetes</taxon>
        <taxon>Sordariomycetidae</taxon>
        <taxon>Sordariales</taxon>
        <taxon>Lasiosphaeriaceae</taxon>
        <taxon>Cercophora</taxon>
    </lineage>
</organism>
<dbReference type="EMBL" id="JAUEPO010000005">
    <property type="protein sequence ID" value="KAK3320965.1"/>
    <property type="molecule type" value="Genomic_DNA"/>
</dbReference>
<gene>
    <name evidence="3" type="ORF">B0T19DRAFT_254110</name>
</gene>
<evidence type="ECO:0000256" key="1">
    <source>
        <dbReference type="SAM" id="MobiDB-lite"/>
    </source>
</evidence>
<comment type="caution">
    <text evidence="3">The sequence shown here is derived from an EMBL/GenBank/DDBJ whole genome shotgun (WGS) entry which is preliminary data.</text>
</comment>
<accession>A0AAE0I9H7</accession>
<sequence length="149" mass="17041">MYCRSIHLYTHSYVYSTPSREDLVRNPILQQTDRQTDTRPPHHRLPISNLITYAAKVYVCKKKSSGFFLFFFFFPFWVFGTGKKKSPQKNRNHTFKGAPASAHPSSSSMKHVVVAVAVVVVLVIVEEAEEKRTPVKRRLSSSPRPCLVC</sequence>
<evidence type="ECO:0000313" key="3">
    <source>
        <dbReference type="EMBL" id="KAK3320965.1"/>
    </source>
</evidence>
<feature type="compositionally biased region" description="Basic residues" evidence="1">
    <location>
        <begin position="84"/>
        <end position="94"/>
    </location>
</feature>
<keyword evidence="2" id="KW-1133">Transmembrane helix</keyword>
<feature type="region of interest" description="Disordered" evidence="1">
    <location>
        <begin position="84"/>
        <end position="105"/>
    </location>
</feature>
<feature type="transmembrane region" description="Helical" evidence="2">
    <location>
        <begin position="111"/>
        <end position="128"/>
    </location>
</feature>
<name>A0AAE0I9H7_9PEZI</name>
<dbReference type="AlphaFoldDB" id="A0AAE0I9H7"/>
<dbReference type="Proteomes" id="UP001286456">
    <property type="component" value="Unassembled WGS sequence"/>
</dbReference>
<evidence type="ECO:0000313" key="4">
    <source>
        <dbReference type="Proteomes" id="UP001286456"/>
    </source>
</evidence>
<evidence type="ECO:0000256" key="2">
    <source>
        <dbReference type="SAM" id="Phobius"/>
    </source>
</evidence>
<keyword evidence="2" id="KW-0812">Transmembrane</keyword>
<reference evidence="3" key="1">
    <citation type="journal article" date="2023" name="Mol. Phylogenet. Evol.">
        <title>Genome-scale phylogeny and comparative genomics of the fungal order Sordariales.</title>
        <authorList>
            <person name="Hensen N."/>
            <person name="Bonometti L."/>
            <person name="Westerberg I."/>
            <person name="Brannstrom I.O."/>
            <person name="Guillou S."/>
            <person name="Cros-Aarteil S."/>
            <person name="Calhoun S."/>
            <person name="Haridas S."/>
            <person name="Kuo A."/>
            <person name="Mondo S."/>
            <person name="Pangilinan J."/>
            <person name="Riley R."/>
            <person name="LaButti K."/>
            <person name="Andreopoulos B."/>
            <person name="Lipzen A."/>
            <person name="Chen C."/>
            <person name="Yan M."/>
            <person name="Daum C."/>
            <person name="Ng V."/>
            <person name="Clum A."/>
            <person name="Steindorff A."/>
            <person name="Ohm R.A."/>
            <person name="Martin F."/>
            <person name="Silar P."/>
            <person name="Natvig D.O."/>
            <person name="Lalanne C."/>
            <person name="Gautier V."/>
            <person name="Ament-Velasquez S.L."/>
            <person name="Kruys A."/>
            <person name="Hutchinson M.I."/>
            <person name="Powell A.J."/>
            <person name="Barry K."/>
            <person name="Miller A.N."/>
            <person name="Grigoriev I.V."/>
            <person name="Debuchy R."/>
            <person name="Gladieux P."/>
            <person name="Hiltunen Thoren M."/>
            <person name="Johannesson H."/>
        </authorList>
    </citation>
    <scope>NUCLEOTIDE SEQUENCE</scope>
    <source>
        <strain evidence="3">SMH4131-1</strain>
    </source>
</reference>